<evidence type="ECO:0000256" key="17">
    <source>
        <dbReference type="HAMAP-Rule" id="MF_02089"/>
    </source>
</evidence>
<keyword evidence="8 17" id="KW-0479">Metal-binding</keyword>
<dbReference type="GO" id="GO:0052693">
    <property type="term" value="F:epoxyqueuosine reductase activity"/>
    <property type="evidence" value="ECO:0007669"/>
    <property type="project" value="UniProtKB-UniRule"/>
</dbReference>
<evidence type="ECO:0000256" key="10">
    <source>
        <dbReference type="ARBA" id="ARBA00023002"/>
    </source>
</evidence>
<keyword evidence="13 17" id="KW-1015">Disulfide bond</keyword>
<dbReference type="AlphaFoldDB" id="A0A3N5C0N1"/>
<keyword evidence="6 17" id="KW-0004">4Fe-4S</keyword>
<dbReference type="RefSeq" id="WP_425451641.1">
    <property type="nucleotide sequence ID" value="NZ_RKRE01000001.1"/>
</dbReference>
<evidence type="ECO:0000313" key="19">
    <source>
        <dbReference type="Proteomes" id="UP000282654"/>
    </source>
</evidence>
<name>A0A3N5C0N1_9THEO</name>
<keyword evidence="11 17" id="KW-0408">Iron</keyword>
<feature type="binding site" evidence="17">
    <location>
        <position position="84"/>
    </location>
    <ligand>
        <name>[4Fe-4S] cluster</name>
        <dbReference type="ChEBI" id="CHEBI:49883"/>
    </ligand>
</feature>
<accession>A0A3N5C0N1</accession>
<dbReference type="EMBL" id="RKRE01000001">
    <property type="protein sequence ID" value="RPF49711.1"/>
    <property type="molecule type" value="Genomic_DNA"/>
</dbReference>
<evidence type="ECO:0000256" key="6">
    <source>
        <dbReference type="ARBA" id="ARBA00022485"/>
    </source>
</evidence>
<comment type="function">
    <text evidence="1 17">Catalyzes the conversion of epoxyqueuosine (oQ) to queuosine (Q), which is a hypermodified base found in the wobble positions of tRNA(Asp), tRNA(Asn), tRNA(His) and tRNA(Tyr).</text>
</comment>
<evidence type="ECO:0000256" key="3">
    <source>
        <dbReference type="ARBA" id="ARBA00008207"/>
    </source>
</evidence>
<evidence type="ECO:0000313" key="18">
    <source>
        <dbReference type="EMBL" id="RPF49711.1"/>
    </source>
</evidence>
<evidence type="ECO:0000256" key="2">
    <source>
        <dbReference type="ARBA" id="ARBA00004691"/>
    </source>
</evidence>
<keyword evidence="9 17" id="KW-0671">Queuosine biosynthesis</keyword>
<keyword evidence="7 17" id="KW-0819">tRNA processing</keyword>
<evidence type="ECO:0000256" key="11">
    <source>
        <dbReference type="ARBA" id="ARBA00023004"/>
    </source>
</evidence>
<evidence type="ECO:0000256" key="5">
    <source>
        <dbReference type="ARBA" id="ARBA00016895"/>
    </source>
</evidence>
<comment type="similarity">
    <text evidence="3 17">Belongs to the QueH family.</text>
</comment>
<proteinExistence type="inferred from homology"/>
<evidence type="ECO:0000256" key="1">
    <source>
        <dbReference type="ARBA" id="ARBA00002268"/>
    </source>
</evidence>
<evidence type="ECO:0000256" key="14">
    <source>
        <dbReference type="ARBA" id="ARBA00023284"/>
    </source>
</evidence>
<evidence type="ECO:0000256" key="8">
    <source>
        <dbReference type="ARBA" id="ARBA00022723"/>
    </source>
</evidence>
<protein>
    <recommendedName>
        <fullName evidence="5 17">Epoxyqueuosine reductase QueH</fullName>
        <ecNumber evidence="4 17">1.17.99.6</ecNumber>
    </recommendedName>
    <alternativeName>
        <fullName evidence="15 17">Queuosine biosynthesis protein QueH</fullName>
    </alternativeName>
</protein>
<dbReference type="UniPathway" id="UPA00392"/>
<comment type="pathway">
    <text evidence="2 17">tRNA modification; tRNA-queuosine biosynthesis.</text>
</comment>
<sequence length="184" mass="21213">MLLHVCCGPCAIYPLKVLQAEGHAVTGYFFNPNIHPYTEYRRREETLSAYAQAEGWPVIFAREYPVEDYLRQVVYREGERCRFCYALRLRQTAGVAKHGGFEAFTTTLLVSPFQKHELIREIATAVAAEYGVPFLYRDFRPGFKEGVAESKRRGMYRQQYCGCLYSEKERYLPKRGGRKTAGEG</sequence>
<feature type="binding site" evidence="17">
    <location>
        <position position="81"/>
    </location>
    <ligand>
        <name>[4Fe-4S] cluster</name>
        <dbReference type="ChEBI" id="CHEBI:49883"/>
    </ligand>
</feature>
<evidence type="ECO:0000256" key="15">
    <source>
        <dbReference type="ARBA" id="ARBA00031446"/>
    </source>
</evidence>
<keyword evidence="10 17" id="KW-0560">Oxidoreductase</keyword>
<dbReference type="GO" id="GO:0008616">
    <property type="term" value="P:tRNA queuosine(34) biosynthetic process"/>
    <property type="evidence" value="ECO:0007669"/>
    <property type="project" value="UniProtKB-UniRule"/>
</dbReference>
<feature type="binding site" evidence="17">
    <location>
        <position position="7"/>
    </location>
    <ligand>
        <name>[4Fe-4S] cluster</name>
        <dbReference type="ChEBI" id="CHEBI:49883"/>
    </ligand>
</feature>
<dbReference type="InterPro" id="IPR003828">
    <property type="entry name" value="QueH"/>
</dbReference>
<evidence type="ECO:0000256" key="9">
    <source>
        <dbReference type="ARBA" id="ARBA00022785"/>
    </source>
</evidence>
<gene>
    <name evidence="17" type="primary">queH</name>
    <name evidence="18" type="ORF">EDD75_0531</name>
</gene>
<keyword evidence="14 17" id="KW-0676">Redox-active center</keyword>
<organism evidence="18 19">
    <name type="scientific">Thermodesulfitimonas autotrophica</name>
    <dbReference type="NCBI Taxonomy" id="1894989"/>
    <lineage>
        <taxon>Bacteria</taxon>
        <taxon>Bacillati</taxon>
        <taxon>Bacillota</taxon>
        <taxon>Clostridia</taxon>
        <taxon>Thermoanaerobacterales</taxon>
        <taxon>Thermoanaerobacteraceae</taxon>
        <taxon>Thermodesulfitimonas</taxon>
    </lineage>
</organism>
<comment type="caution">
    <text evidence="18">The sequence shown here is derived from an EMBL/GenBank/DDBJ whole genome shotgun (WGS) entry which is preliminary data.</text>
</comment>
<evidence type="ECO:0000256" key="16">
    <source>
        <dbReference type="ARBA" id="ARBA00047415"/>
    </source>
</evidence>
<keyword evidence="19" id="KW-1185">Reference proteome</keyword>
<reference evidence="18 19" key="1">
    <citation type="submission" date="2018-11" db="EMBL/GenBank/DDBJ databases">
        <title>Genomic Encyclopedia of Type Strains, Phase IV (KMG-IV): sequencing the most valuable type-strain genomes for metagenomic binning, comparative biology and taxonomic classification.</title>
        <authorList>
            <person name="Goeker M."/>
        </authorList>
    </citation>
    <scope>NUCLEOTIDE SEQUENCE [LARGE SCALE GENOMIC DNA]</scope>
    <source>
        <strain evidence="18 19">DSM 102936</strain>
    </source>
</reference>
<comment type="catalytic activity">
    <reaction evidence="16 17">
        <text>epoxyqueuosine(34) in tRNA + AH2 = queuosine(34) in tRNA + A + H2O</text>
        <dbReference type="Rhea" id="RHEA:32159"/>
        <dbReference type="Rhea" id="RHEA-COMP:18571"/>
        <dbReference type="Rhea" id="RHEA-COMP:18582"/>
        <dbReference type="ChEBI" id="CHEBI:13193"/>
        <dbReference type="ChEBI" id="CHEBI:15377"/>
        <dbReference type="ChEBI" id="CHEBI:17499"/>
        <dbReference type="ChEBI" id="CHEBI:194431"/>
        <dbReference type="ChEBI" id="CHEBI:194443"/>
        <dbReference type="EC" id="1.17.99.6"/>
    </reaction>
</comment>
<dbReference type="GO" id="GO:0046872">
    <property type="term" value="F:metal ion binding"/>
    <property type="evidence" value="ECO:0007669"/>
    <property type="project" value="UniProtKB-KW"/>
</dbReference>
<dbReference type="PANTHER" id="PTHR36701">
    <property type="entry name" value="EPOXYQUEUOSINE REDUCTASE QUEH"/>
    <property type="match status" value="1"/>
</dbReference>
<dbReference type="Proteomes" id="UP000282654">
    <property type="component" value="Unassembled WGS sequence"/>
</dbReference>
<dbReference type="Pfam" id="PF02677">
    <property type="entry name" value="QueH"/>
    <property type="match status" value="1"/>
</dbReference>
<dbReference type="EC" id="1.17.99.6" evidence="4 17"/>
<evidence type="ECO:0000256" key="12">
    <source>
        <dbReference type="ARBA" id="ARBA00023014"/>
    </source>
</evidence>
<dbReference type="GO" id="GO:0051539">
    <property type="term" value="F:4 iron, 4 sulfur cluster binding"/>
    <property type="evidence" value="ECO:0007669"/>
    <property type="project" value="UniProtKB-UniRule"/>
</dbReference>
<keyword evidence="12 17" id="KW-0411">Iron-sulfur</keyword>
<evidence type="ECO:0000256" key="4">
    <source>
        <dbReference type="ARBA" id="ARBA00012622"/>
    </source>
</evidence>
<dbReference type="PANTHER" id="PTHR36701:SF1">
    <property type="entry name" value="EPOXYQUEUOSINE REDUCTASE QUEH"/>
    <property type="match status" value="1"/>
</dbReference>
<feature type="disulfide bond" description="Redox-active" evidence="17">
    <location>
        <begin position="161"/>
        <end position="163"/>
    </location>
</feature>
<evidence type="ECO:0000256" key="7">
    <source>
        <dbReference type="ARBA" id="ARBA00022694"/>
    </source>
</evidence>
<feature type="binding site" evidence="17">
    <location>
        <position position="6"/>
    </location>
    <ligand>
        <name>[4Fe-4S] cluster</name>
        <dbReference type="ChEBI" id="CHEBI:49883"/>
    </ligand>
</feature>
<dbReference type="HAMAP" id="MF_02089">
    <property type="entry name" value="QueH"/>
    <property type="match status" value="1"/>
</dbReference>
<evidence type="ECO:0000256" key="13">
    <source>
        <dbReference type="ARBA" id="ARBA00023157"/>
    </source>
</evidence>